<dbReference type="InterPro" id="IPR036097">
    <property type="entry name" value="HisK_dim/P_sf"/>
</dbReference>
<dbReference type="InterPro" id="IPR003594">
    <property type="entry name" value="HATPase_dom"/>
</dbReference>
<protein>
    <recommendedName>
        <fullName evidence="2">histidine kinase</fullName>
        <ecNumber evidence="2">2.7.13.3</ecNumber>
    </recommendedName>
</protein>
<gene>
    <name evidence="8" type="ORF">SH580_01265</name>
</gene>
<evidence type="ECO:0000259" key="7">
    <source>
        <dbReference type="PROSITE" id="PS50112"/>
    </source>
</evidence>
<dbReference type="InterPro" id="IPR013655">
    <property type="entry name" value="PAS_fold_3"/>
</dbReference>
<dbReference type="EMBL" id="CP138858">
    <property type="protein sequence ID" value="WPJ96330.1"/>
    <property type="molecule type" value="Genomic_DNA"/>
</dbReference>
<accession>A0ABZ0RJE4</accession>
<keyword evidence="4 8" id="KW-0808">Transferase</keyword>
<organism evidence="8 9">
    <name type="scientific">Coraliomargarita algicola</name>
    <dbReference type="NCBI Taxonomy" id="3092156"/>
    <lineage>
        <taxon>Bacteria</taxon>
        <taxon>Pseudomonadati</taxon>
        <taxon>Verrucomicrobiota</taxon>
        <taxon>Opitutia</taxon>
        <taxon>Puniceicoccales</taxon>
        <taxon>Coraliomargaritaceae</taxon>
        <taxon>Coraliomargarita</taxon>
    </lineage>
</organism>
<evidence type="ECO:0000313" key="8">
    <source>
        <dbReference type="EMBL" id="WPJ96330.1"/>
    </source>
</evidence>
<evidence type="ECO:0000256" key="5">
    <source>
        <dbReference type="ARBA" id="ARBA00022777"/>
    </source>
</evidence>
<evidence type="ECO:0000259" key="6">
    <source>
        <dbReference type="PROSITE" id="PS50109"/>
    </source>
</evidence>
<keyword evidence="5 8" id="KW-0418">Kinase</keyword>
<dbReference type="InterPro" id="IPR052162">
    <property type="entry name" value="Sensor_kinase/Photoreceptor"/>
</dbReference>
<dbReference type="PROSITE" id="PS50109">
    <property type="entry name" value="HIS_KIN"/>
    <property type="match status" value="1"/>
</dbReference>
<evidence type="ECO:0000256" key="1">
    <source>
        <dbReference type="ARBA" id="ARBA00000085"/>
    </source>
</evidence>
<dbReference type="SMART" id="SM00387">
    <property type="entry name" value="HATPase_c"/>
    <property type="match status" value="1"/>
</dbReference>
<proteinExistence type="predicted"/>
<dbReference type="PRINTS" id="PR00344">
    <property type="entry name" value="BCTRLSENSOR"/>
</dbReference>
<dbReference type="PANTHER" id="PTHR43304">
    <property type="entry name" value="PHYTOCHROME-LIKE PROTEIN CPH1"/>
    <property type="match status" value="1"/>
</dbReference>
<dbReference type="SUPFAM" id="SSF47384">
    <property type="entry name" value="Homodimeric domain of signal transducing histidine kinase"/>
    <property type="match status" value="1"/>
</dbReference>
<dbReference type="Gene3D" id="1.10.287.130">
    <property type="match status" value="1"/>
</dbReference>
<dbReference type="EC" id="2.7.13.3" evidence="2"/>
<reference evidence="8 9" key="1">
    <citation type="submission" date="2023-11" db="EMBL/GenBank/DDBJ databases">
        <title>Coraliomargarita sp. nov., isolated from marine algae.</title>
        <authorList>
            <person name="Lee J.K."/>
            <person name="Baek J.H."/>
            <person name="Kim J.M."/>
            <person name="Choi D.G."/>
            <person name="Jeon C.O."/>
        </authorList>
    </citation>
    <scope>NUCLEOTIDE SEQUENCE [LARGE SCALE GENOMIC DNA]</scope>
    <source>
        <strain evidence="8 9">J2-16</strain>
    </source>
</reference>
<comment type="catalytic activity">
    <reaction evidence="1">
        <text>ATP + protein L-histidine = ADP + protein N-phospho-L-histidine.</text>
        <dbReference type="EC" id="2.7.13.3"/>
    </reaction>
</comment>
<dbReference type="CDD" id="cd00130">
    <property type="entry name" value="PAS"/>
    <property type="match status" value="1"/>
</dbReference>
<dbReference type="RefSeq" id="WP_319833191.1">
    <property type="nucleotide sequence ID" value="NZ_CP138858.1"/>
</dbReference>
<dbReference type="SUPFAM" id="SSF55785">
    <property type="entry name" value="PYP-like sensor domain (PAS domain)"/>
    <property type="match status" value="1"/>
</dbReference>
<evidence type="ECO:0000256" key="4">
    <source>
        <dbReference type="ARBA" id="ARBA00022679"/>
    </source>
</evidence>
<dbReference type="Gene3D" id="3.30.565.10">
    <property type="entry name" value="Histidine kinase-like ATPase, C-terminal domain"/>
    <property type="match status" value="1"/>
</dbReference>
<keyword evidence="3" id="KW-0597">Phosphoprotein</keyword>
<dbReference type="SMART" id="SM00091">
    <property type="entry name" value="PAS"/>
    <property type="match status" value="1"/>
</dbReference>
<dbReference type="Pfam" id="PF08447">
    <property type="entry name" value="PAS_3"/>
    <property type="match status" value="1"/>
</dbReference>
<dbReference type="Gene3D" id="3.30.450.20">
    <property type="entry name" value="PAS domain"/>
    <property type="match status" value="1"/>
</dbReference>
<dbReference type="InterPro" id="IPR036890">
    <property type="entry name" value="HATPase_C_sf"/>
</dbReference>
<dbReference type="NCBIfam" id="TIGR00229">
    <property type="entry name" value="sensory_box"/>
    <property type="match status" value="1"/>
</dbReference>
<dbReference type="CDD" id="cd00082">
    <property type="entry name" value="HisKA"/>
    <property type="match status" value="1"/>
</dbReference>
<dbReference type="InterPro" id="IPR035965">
    <property type="entry name" value="PAS-like_dom_sf"/>
</dbReference>
<evidence type="ECO:0000256" key="3">
    <source>
        <dbReference type="ARBA" id="ARBA00022553"/>
    </source>
</evidence>
<feature type="domain" description="PAS" evidence="7">
    <location>
        <begin position="9"/>
        <end position="79"/>
    </location>
</feature>
<dbReference type="SUPFAM" id="SSF55874">
    <property type="entry name" value="ATPase domain of HSP90 chaperone/DNA topoisomerase II/histidine kinase"/>
    <property type="match status" value="1"/>
</dbReference>
<feature type="domain" description="Histidine kinase" evidence="6">
    <location>
        <begin position="148"/>
        <end position="361"/>
    </location>
</feature>
<dbReference type="InterPro" id="IPR003661">
    <property type="entry name" value="HisK_dim/P_dom"/>
</dbReference>
<dbReference type="PANTHER" id="PTHR43304:SF1">
    <property type="entry name" value="PAC DOMAIN-CONTAINING PROTEIN"/>
    <property type="match status" value="1"/>
</dbReference>
<evidence type="ECO:0000313" key="9">
    <source>
        <dbReference type="Proteomes" id="UP001324993"/>
    </source>
</evidence>
<keyword evidence="9" id="KW-1185">Reference proteome</keyword>
<dbReference type="InterPro" id="IPR000014">
    <property type="entry name" value="PAS"/>
</dbReference>
<dbReference type="PROSITE" id="PS50112">
    <property type="entry name" value="PAS"/>
    <property type="match status" value="1"/>
</dbReference>
<dbReference type="InterPro" id="IPR005467">
    <property type="entry name" value="His_kinase_dom"/>
</dbReference>
<dbReference type="GO" id="GO:0004673">
    <property type="term" value="F:protein histidine kinase activity"/>
    <property type="evidence" value="ECO:0007669"/>
    <property type="project" value="UniProtKB-EC"/>
</dbReference>
<dbReference type="Proteomes" id="UP001324993">
    <property type="component" value="Chromosome"/>
</dbReference>
<sequence length="363" mass="41365">MPGIDDSNFEYAVDPFFETSPDMLCIAGFDGYFKRINPAVSHTLGYSEAELLSRPIRDFIHPDDLELTAQHRTAVLNGKPLLNFENRYLHQDGKTVWLSWNSIPMRDQQLVYAIAKDISHIKSREAHRNRLLTELAETNQRLKHLTNATAHDIRSPVAGLIALSSLIDTSKIEDAATLEILDVLALSAEDLLKMLDRYVDNLNAEEHQSMLEVLHFEEVFNQVKASIHHLVERSHASIRFVLDACPCVCFNRSYLEGIFMNLLTNSLKYAHPDRGLEIRIRSRKVERGVELEFTDNGIGFDAEYNRDLVFKLHQKFHDRADSKGVGLYLVHHYMTSLGGTISVTSQVGEGTRFMLYFPDYIAS</sequence>
<dbReference type="InterPro" id="IPR004358">
    <property type="entry name" value="Sig_transdc_His_kin-like_C"/>
</dbReference>
<name>A0ABZ0RJE4_9BACT</name>
<dbReference type="Pfam" id="PF02518">
    <property type="entry name" value="HATPase_c"/>
    <property type="match status" value="1"/>
</dbReference>
<evidence type="ECO:0000256" key="2">
    <source>
        <dbReference type="ARBA" id="ARBA00012438"/>
    </source>
</evidence>